<evidence type="ECO:0000256" key="1">
    <source>
        <dbReference type="SAM" id="Phobius"/>
    </source>
</evidence>
<keyword evidence="1" id="KW-1133">Transmembrane helix</keyword>
<keyword evidence="1" id="KW-0812">Transmembrane</keyword>
<name>A0ABX1CQ28_9SPHN</name>
<sequence>MGTSVTSAPADAAEQLAANLVALVVCLAALGAVSHFGRLLLTVISVPAATRIAAVVVAITILSPASG</sequence>
<keyword evidence="3" id="KW-1185">Reference proteome</keyword>
<comment type="caution">
    <text evidence="2">The sequence shown here is derived from an EMBL/GenBank/DDBJ whole genome shotgun (WGS) entry which is preliminary data.</text>
</comment>
<keyword evidence="1" id="KW-0472">Membrane</keyword>
<protein>
    <submittedName>
        <fullName evidence="2">Uncharacterized protein</fullName>
    </submittedName>
</protein>
<proteinExistence type="predicted"/>
<gene>
    <name evidence="2" type="ORF">HBH26_15790</name>
</gene>
<dbReference type="RefSeq" id="WP_168135603.1">
    <property type="nucleotide sequence ID" value="NZ_JAAVJH010000012.1"/>
</dbReference>
<dbReference type="Proteomes" id="UP000732399">
    <property type="component" value="Unassembled WGS sequence"/>
</dbReference>
<dbReference type="EMBL" id="JAAVJH010000012">
    <property type="protein sequence ID" value="NJR80046.1"/>
    <property type="molecule type" value="Genomic_DNA"/>
</dbReference>
<evidence type="ECO:0000313" key="2">
    <source>
        <dbReference type="EMBL" id="NJR80046.1"/>
    </source>
</evidence>
<accession>A0ABX1CQ28</accession>
<evidence type="ECO:0000313" key="3">
    <source>
        <dbReference type="Proteomes" id="UP000732399"/>
    </source>
</evidence>
<feature type="transmembrane region" description="Helical" evidence="1">
    <location>
        <begin position="40"/>
        <end position="62"/>
    </location>
</feature>
<organism evidence="2 3">
    <name type="scientific">Sphingomonas corticis</name>
    <dbReference type="NCBI Taxonomy" id="2722791"/>
    <lineage>
        <taxon>Bacteria</taxon>
        <taxon>Pseudomonadati</taxon>
        <taxon>Pseudomonadota</taxon>
        <taxon>Alphaproteobacteria</taxon>
        <taxon>Sphingomonadales</taxon>
        <taxon>Sphingomonadaceae</taxon>
        <taxon>Sphingomonas</taxon>
    </lineage>
</organism>
<feature type="transmembrane region" description="Helical" evidence="1">
    <location>
        <begin position="16"/>
        <end position="33"/>
    </location>
</feature>
<reference evidence="2 3" key="1">
    <citation type="submission" date="2020-03" db="EMBL/GenBank/DDBJ databases">
        <authorList>
            <person name="Wang L."/>
            <person name="He N."/>
            <person name="Li Y."/>
            <person name="Fang Y."/>
            <person name="Zhang F."/>
        </authorList>
    </citation>
    <scope>NUCLEOTIDE SEQUENCE [LARGE SCALE GENOMIC DNA]</scope>
    <source>
        <strain evidence="2 3">36D10-4-7</strain>
    </source>
</reference>